<evidence type="ECO:0000313" key="3">
    <source>
        <dbReference type="Proteomes" id="UP001596425"/>
    </source>
</evidence>
<feature type="transmembrane region" description="Helical" evidence="1">
    <location>
        <begin position="240"/>
        <end position="258"/>
    </location>
</feature>
<evidence type="ECO:0000313" key="2">
    <source>
        <dbReference type="EMBL" id="MFC6633624.1"/>
    </source>
</evidence>
<feature type="transmembrane region" description="Helical" evidence="1">
    <location>
        <begin position="213"/>
        <end position="234"/>
    </location>
</feature>
<dbReference type="InterPro" id="IPR025333">
    <property type="entry name" value="DUF4239"/>
</dbReference>
<feature type="transmembrane region" description="Helical" evidence="1">
    <location>
        <begin position="76"/>
        <end position="96"/>
    </location>
</feature>
<feature type="transmembrane region" description="Helical" evidence="1">
    <location>
        <begin position="34"/>
        <end position="56"/>
    </location>
</feature>
<keyword evidence="3" id="KW-1185">Reference proteome</keyword>
<keyword evidence="1" id="KW-0472">Membrane</keyword>
<dbReference type="Pfam" id="PF14023">
    <property type="entry name" value="Bestrophin-like"/>
    <property type="match status" value="1"/>
</dbReference>
<accession>A0ABW1YQF3</accession>
<comment type="caution">
    <text evidence="2">The sequence shown here is derived from an EMBL/GenBank/DDBJ whole genome shotgun (WGS) entry which is preliminary data.</text>
</comment>
<reference evidence="3" key="1">
    <citation type="journal article" date="2019" name="Int. J. Syst. Evol. Microbiol.">
        <title>The Global Catalogue of Microorganisms (GCM) 10K type strain sequencing project: providing services to taxonomists for standard genome sequencing and annotation.</title>
        <authorList>
            <consortium name="The Broad Institute Genomics Platform"/>
            <consortium name="The Broad Institute Genome Sequencing Center for Infectious Disease"/>
            <person name="Wu L."/>
            <person name="Ma J."/>
        </authorList>
    </citation>
    <scope>NUCLEOTIDE SEQUENCE [LARGE SCALE GENOMIC DNA]</scope>
    <source>
        <strain evidence="3">CGMCC 1.13718</strain>
    </source>
</reference>
<proteinExistence type="predicted"/>
<keyword evidence="1" id="KW-1133">Transmembrane helix</keyword>
<keyword evidence="1" id="KW-0812">Transmembrane</keyword>
<name>A0ABW1YQF3_9GAMM</name>
<evidence type="ECO:0000256" key="1">
    <source>
        <dbReference type="SAM" id="Phobius"/>
    </source>
</evidence>
<dbReference type="EMBL" id="JBHSVR010000001">
    <property type="protein sequence ID" value="MFC6633624.1"/>
    <property type="molecule type" value="Genomic_DNA"/>
</dbReference>
<dbReference type="RefSeq" id="WP_226865085.1">
    <property type="nucleotide sequence ID" value="NZ_JACZFR010000035.1"/>
</dbReference>
<evidence type="ECO:0008006" key="4">
    <source>
        <dbReference type="Google" id="ProtNLM"/>
    </source>
</evidence>
<sequence>MKIVDALARHGGLDQTLPLQAGLIMYFSDFFHSLPLAAIYIFSVLLVLGALALGILLGRRHLAHSGDDKGSSVGSAVAATLALLAFLLAFTFNMTADRFNQRKALLLNEVNAIQTTYLNARFLDSADTRRARTLLLEYVDLRDLDLRTDEITDEDLARSRVLHGELWRLVDRAIDGGHEPGYLRQFVEPLNTVINFDNSRNVVGLQYRIPGPIWLALYFMTALAMLAIGFQFGISRGGSPQVAVALALTFATVILLIADLDRTTEGFLLVDQKPMSELNRLLREAERGAASQ</sequence>
<gene>
    <name evidence="2" type="ORF">ACFQBM_10045</name>
</gene>
<protein>
    <recommendedName>
        <fullName evidence="4">DUF4239 domain-containing protein</fullName>
    </recommendedName>
</protein>
<organism evidence="2 3">
    <name type="scientific">Microbulbifer taiwanensis</name>
    <dbReference type="NCBI Taxonomy" id="986746"/>
    <lineage>
        <taxon>Bacteria</taxon>
        <taxon>Pseudomonadati</taxon>
        <taxon>Pseudomonadota</taxon>
        <taxon>Gammaproteobacteria</taxon>
        <taxon>Cellvibrionales</taxon>
        <taxon>Microbulbiferaceae</taxon>
        <taxon>Microbulbifer</taxon>
    </lineage>
</organism>
<dbReference type="Proteomes" id="UP001596425">
    <property type="component" value="Unassembled WGS sequence"/>
</dbReference>